<dbReference type="SUPFAM" id="SSF56672">
    <property type="entry name" value="DNA/RNA polymerases"/>
    <property type="match status" value="1"/>
</dbReference>
<comment type="caution">
    <text evidence="2">The sequence shown here is derived from an EMBL/GenBank/DDBJ whole genome shotgun (WGS) entry which is preliminary data.</text>
</comment>
<dbReference type="EMBL" id="JHEG02000037">
    <property type="protein sequence ID" value="KIE12250.1"/>
    <property type="molecule type" value="Genomic_DNA"/>
</dbReference>
<evidence type="ECO:0000313" key="2">
    <source>
        <dbReference type="EMBL" id="KIE12250.1"/>
    </source>
</evidence>
<dbReference type="AlphaFoldDB" id="A0A0C1RJR0"/>
<proteinExistence type="predicted"/>
<dbReference type="OrthoDB" id="9780724at2"/>
<evidence type="ECO:0000259" key="1">
    <source>
        <dbReference type="PROSITE" id="PS50878"/>
    </source>
</evidence>
<feature type="domain" description="Reverse transcriptase" evidence="1">
    <location>
        <begin position="54"/>
        <end position="300"/>
    </location>
</feature>
<protein>
    <recommendedName>
        <fullName evidence="1">Reverse transcriptase domain-containing protein</fullName>
    </recommendedName>
</protein>
<dbReference type="PROSITE" id="PS50878">
    <property type="entry name" value="RT_POL"/>
    <property type="match status" value="1"/>
</dbReference>
<dbReference type="STRING" id="1479485.DA73_0211840"/>
<dbReference type="CDD" id="cd01646">
    <property type="entry name" value="RT_Bac_retron_I"/>
    <property type="match status" value="1"/>
</dbReference>
<gene>
    <name evidence="2" type="ORF">DA73_0211840</name>
</gene>
<dbReference type="PANTHER" id="PTHR34047">
    <property type="entry name" value="NUCLEAR INTRON MATURASE 1, MITOCHONDRIAL-RELATED"/>
    <property type="match status" value="1"/>
</dbReference>
<dbReference type="InterPro" id="IPR051083">
    <property type="entry name" value="GrpII_Intron_Splice-Mob/Def"/>
</dbReference>
<name>A0A0C1RJR0_9CYAN</name>
<dbReference type="InterPro" id="IPR000477">
    <property type="entry name" value="RT_dom"/>
</dbReference>
<accession>A0A0C1RJR0</accession>
<reference evidence="2" key="1">
    <citation type="journal article" date="2015" name="Genome Announc.">
        <title>Draft Genome Sequence of Tolypothrix boutellei Strain VB521301.</title>
        <authorList>
            <person name="Chandrababunaidu M.M."/>
            <person name="Singh D."/>
            <person name="Sen D."/>
            <person name="Bhan S."/>
            <person name="Das S."/>
            <person name="Gupta A."/>
            <person name="Adhikary S.P."/>
            <person name="Tripathy S."/>
        </authorList>
    </citation>
    <scope>NUCLEOTIDE SEQUENCE</scope>
    <source>
        <strain evidence="2">VB521301</strain>
    </source>
</reference>
<dbReference type="Pfam" id="PF00078">
    <property type="entry name" value="RVT_1"/>
    <property type="match status" value="1"/>
</dbReference>
<sequence>MTFSENLWDKFLTYDNFLLAWQRTVNVTSRMIIDELGFKIFAFNLEANLKDLIRQVQAEDFPYTPLADHKVYVPKPSTTLRTMSLMAVPDVIVYQALVNVIADESHQYLVTYQNQHIFGNIYAGSGKRWMLRPWKQQYNNFVNSVERLYRNGNFWIASTDIVSFYDTIDHERLIQIVRKYCRCKEFSKFENLLRECLSKWSAHTANVKMSRGIPQGSNASDFLANLFLHELDKIMICKGYNYVRYVDDIRILGRDKPTVQQGLILFDLELKRAGLVAQVTKTSLHEIEDITCLLYTSRCV</sequence>
<dbReference type="PANTHER" id="PTHR34047:SF8">
    <property type="entry name" value="PROTEIN YKFC"/>
    <property type="match status" value="1"/>
</dbReference>
<organism evidence="2">
    <name type="scientific">Tolypothrix bouteillei VB521301</name>
    <dbReference type="NCBI Taxonomy" id="1479485"/>
    <lineage>
        <taxon>Bacteria</taxon>
        <taxon>Bacillati</taxon>
        <taxon>Cyanobacteriota</taxon>
        <taxon>Cyanophyceae</taxon>
        <taxon>Nostocales</taxon>
        <taxon>Tolypothrichaceae</taxon>
        <taxon>Tolypothrix</taxon>
    </lineage>
</organism>
<dbReference type="InterPro" id="IPR043502">
    <property type="entry name" value="DNA/RNA_pol_sf"/>
</dbReference>